<reference evidence="4 5" key="1">
    <citation type="submission" date="2019-03" db="EMBL/GenBank/DDBJ databases">
        <title>Dyadobacter AR-3-6 sp. nov., isolated from arctic soil.</title>
        <authorList>
            <person name="Chaudhary D.K."/>
        </authorList>
    </citation>
    <scope>NUCLEOTIDE SEQUENCE [LARGE SCALE GENOMIC DNA]</scope>
    <source>
        <strain evidence="4 5">AR-3-6</strain>
    </source>
</reference>
<dbReference type="PANTHER" id="PTHR43818:SF11">
    <property type="entry name" value="BCDNA.GH03377"/>
    <property type="match status" value="1"/>
</dbReference>
<dbReference type="InterPro" id="IPR000683">
    <property type="entry name" value="Gfo/Idh/MocA-like_OxRdtase_N"/>
</dbReference>
<feature type="domain" description="Gfo/Idh/MocA-like oxidoreductase bacterial type C-terminal" evidence="3">
    <location>
        <begin position="208"/>
        <end position="430"/>
    </location>
</feature>
<evidence type="ECO:0000256" key="1">
    <source>
        <dbReference type="ARBA" id="ARBA00023002"/>
    </source>
</evidence>
<dbReference type="GO" id="GO:0000166">
    <property type="term" value="F:nucleotide binding"/>
    <property type="evidence" value="ECO:0007669"/>
    <property type="project" value="InterPro"/>
</dbReference>
<dbReference type="InterPro" id="IPR050463">
    <property type="entry name" value="Gfo/Idh/MocA_oxidrdct_glycsds"/>
</dbReference>
<evidence type="ECO:0000259" key="3">
    <source>
        <dbReference type="Pfam" id="PF19051"/>
    </source>
</evidence>
<feature type="domain" description="Gfo/Idh/MocA-like oxidoreductase N-terminal" evidence="2">
    <location>
        <begin position="42"/>
        <end position="166"/>
    </location>
</feature>
<dbReference type="InterPro" id="IPR006311">
    <property type="entry name" value="TAT_signal"/>
</dbReference>
<dbReference type="InterPro" id="IPR036291">
    <property type="entry name" value="NAD(P)-bd_dom_sf"/>
</dbReference>
<dbReference type="SUPFAM" id="SSF51735">
    <property type="entry name" value="NAD(P)-binding Rossmann-fold domains"/>
    <property type="match status" value="1"/>
</dbReference>
<evidence type="ECO:0000259" key="2">
    <source>
        <dbReference type="Pfam" id="PF01408"/>
    </source>
</evidence>
<dbReference type="EMBL" id="SMFL01000005">
    <property type="protein sequence ID" value="TDE14632.1"/>
    <property type="molecule type" value="Genomic_DNA"/>
</dbReference>
<proteinExistence type="predicted"/>
<sequence length="432" mass="48636">MDYKHTDKNTERRSFIKTAALGALGFTILPSLIGKAAPSDRLRIAHIGLGSMGNSHMRWFADLPQVEIAALCDVDQLHLGETRKRLEKIQPNLKVDVYEDFRQILERKDIDAITIATPDHWHAQIATLAFQAGKDVYGEKPLSYNFSEGNMMLKNLSKHGRIFQMGNQIHASENFHRVVEIIKSGAIGKVSTVRLWKTGQSPELGNPAVQAIPKTLNWDMWLGPAPYTDYIPAKCHGTFRYFLDYSGGVFADFWCHIADVVYSSIQPAGLKKVSARGEKPGGIGDAPKWLDVDYEFENLKVFWTTVPPNVPGAAKRGIGAYFEGDKGTLVCDYDSREITINGQTMTDIAEIPQTNPRSPGHQQNFVDAVKSRTQPESNLAYARELTLPMHLALISYRLERELNWNPEKEKFIGDKEANKLLSRKPRKKWDLV</sequence>
<evidence type="ECO:0000313" key="5">
    <source>
        <dbReference type="Proteomes" id="UP000294850"/>
    </source>
</evidence>
<dbReference type="AlphaFoldDB" id="A0A4R5DKD8"/>
<dbReference type="GO" id="GO:0016491">
    <property type="term" value="F:oxidoreductase activity"/>
    <property type="evidence" value="ECO:0007669"/>
    <property type="project" value="UniProtKB-KW"/>
</dbReference>
<dbReference type="SUPFAM" id="SSF55347">
    <property type="entry name" value="Glyceraldehyde-3-phosphate dehydrogenase-like, C-terminal domain"/>
    <property type="match status" value="1"/>
</dbReference>
<evidence type="ECO:0000313" key="4">
    <source>
        <dbReference type="EMBL" id="TDE14632.1"/>
    </source>
</evidence>
<dbReference type="InterPro" id="IPR043906">
    <property type="entry name" value="Gfo/Idh/MocA_OxRdtase_bact_C"/>
</dbReference>
<dbReference type="Pfam" id="PF19051">
    <property type="entry name" value="GFO_IDH_MocA_C2"/>
    <property type="match status" value="1"/>
</dbReference>
<dbReference type="PROSITE" id="PS51318">
    <property type="entry name" value="TAT"/>
    <property type="match status" value="1"/>
</dbReference>
<organism evidence="4 5">
    <name type="scientific">Dyadobacter psychrotolerans</name>
    <dbReference type="NCBI Taxonomy" id="2541721"/>
    <lineage>
        <taxon>Bacteria</taxon>
        <taxon>Pseudomonadati</taxon>
        <taxon>Bacteroidota</taxon>
        <taxon>Cytophagia</taxon>
        <taxon>Cytophagales</taxon>
        <taxon>Spirosomataceae</taxon>
        <taxon>Dyadobacter</taxon>
    </lineage>
</organism>
<dbReference type="PANTHER" id="PTHR43818">
    <property type="entry name" value="BCDNA.GH03377"/>
    <property type="match status" value="1"/>
</dbReference>
<dbReference type="OrthoDB" id="9763611at2"/>
<comment type="caution">
    <text evidence="4">The sequence shown here is derived from an EMBL/GenBank/DDBJ whole genome shotgun (WGS) entry which is preliminary data.</text>
</comment>
<dbReference type="Gene3D" id="3.30.360.10">
    <property type="entry name" value="Dihydrodipicolinate Reductase, domain 2"/>
    <property type="match status" value="1"/>
</dbReference>
<dbReference type="RefSeq" id="WP_131959215.1">
    <property type="nucleotide sequence ID" value="NZ_SMFL01000005.1"/>
</dbReference>
<keyword evidence="1" id="KW-0560">Oxidoreductase</keyword>
<dbReference type="Proteomes" id="UP000294850">
    <property type="component" value="Unassembled WGS sequence"/>
</dbReference>
<dbReference type="Gene3D" id="3.40.50.720">
    <property type="entry name" value="NAD(P)-binding Rossmann-like Domain"/>
    <property type="match status" value="1"/>
</dbReference>
<keyword evidence="5" id="KW-1185">Reference proteome</keyword>
<gene>
    <name evidence="4" type="ORF">E0F88_15680</name>
</gene>
<name>A0A4R5DKD8_9BACT</name>
<protein>
    <submittedName>
        <fullName evidence="4">Gfo/Idh/MocA family oxidoreductase</fullName>
    </submittedName>
</protein>
<accession>A0A4R5DKD8</accession>
<dbReference type="Pfam" id="PF01408">
    <property type="entry name" value="GFO_IDH_MocA"/>
    <property type="match status" value="1"/>
</dbReference>